<gene>
    <name evidence="3" type="ORF">GWK08_11840</name>
</gene>
<dbReference type="Proteomes" id="UP000468581">
    <property type="component" value="Unassembled WGS sequence"/>
</dbReference>
<reference evidence="3 4" key="1">
    <citation type="submission" date="2020-01" db="EMBL/GenBank/DDBJ databases">
        <title>Leptobacterium flavescens.</title>
        <authorList>
            <person name="Wang G."/>
        </authorList>
    </citation>
    <scope>NUCLEOTIDE SEQUENCE [LARGE SCALE GENOMIC DNA]</scope>
    <source>
        <strain evidence="3 4">KCTC 22160</strain>
    </source>
</reference>
<name>A0A6P0UUQ1_9FLAO</name>
<comment type="caution">
    <text evidence="3">The sequence shown here is derived from an EMBL/GenBank/DDBJ whole genome shotgun (WGS) entry which is preliminary data.</text>
</comment>
<keyword evidence="1" id="KW-0472">Membrane</keyword>
<proteinExistence type="predicted"/>
<keyword evidence="1" id="KW-1133">Transmembrane helix</keyword>
<keyword evidence="3" id="KW-0808">Transferase</keyword>
<dbReference type="Pfam" id="PF13239">
    <property type="entry name" value="2TM"/>
    <property type="match status" value="1"/>
</dbReference>
<dbReference type="AlphaFoldDB" id="A0A6P0UUQ1"/>
<dbReference type="RefSeq" id="WP_163607398.1">
    <property type="nucleotide sequence ID" value="NZ_JAABOO010000002.1"/>
</dbReference>
<dbReference type="InterPro" id="IPR025698">
    <property type="entry name" value="2TM_dom"/>
</dbReference>
<feature type="domain" description="2TM" evidence="2">
    <location>
        <begin position="13"/>
        <end position="93"/>
    </location>
</feature>
<evidence type="ECO:0000256" key="1">
    <source>
        <dbReference type="SAM" id="Phobius"/>
    </source>
</evidence>
<dbReference type="GO" id="GO:0016301">
    <property type="term" value="F:kinase activity"/>
    <property type="evidence" value="ECO:0007669"/>
    <property type="project" value="UniProtKB-KW"/>
</dbReference>
<feature type="transmembrane region" description="Helical" evidence="1">
    <location>
        <begin position="24"/>
        <end position="42"/>
    </location>
</feature>
<organism evidence="3 4">
    <name type="scientific">Leptobacterium flavescens</name>
    <dbReference type="NCBI Taxonomy" id="472055"/>
    <lineage>
        <taxon>Bacteria</taxon>
        <taxon>Pseudomonadati</taxon>
        <taxon>Bacteroidota</taxon>
        <taxon>Flavobacteriia</taxon>
        <taxon>Flavobacteriales</taxon>
        <taxon>Flavobacteriaceae</taxon>
        <taxon>Leptobacterium</taxon>
    </lineage>
</organism>
<keyword evidence="3" id="KW-0418">Kinase</keyword>
<protein>
    <submittedName>
        <fullName evidence="3">Histidine kinase</fullName>
    </submittedName>
</protein>
<keyword evidence="1" id="KW-0812">Transmembrane</keyword>
<evidence type="ECO:0000313" key="4">
    <source>
        <dbReference type="Proteomes" id="UP000468581"/>
    </source>
</evidence>
<dbReference type="EMBL" id="JAABOO010000002">
    <property type="protein sequence ID" value="NER14136.1"/>
    <property type="molecule type" value="Genomic_DNA"/>
</dbReference>
<feature type="transmembrane region" description="Helical" evidence="1">
    <location>
        <begin position="54"/>
        <end position="79"/>
    </location>
</feature>
<accession>A0A6P0UUQ1</accession>
<evidence type="ECO:0000259" key="2">
    <source>
        <dbReference type="Pfam" id="PF13239"/>
    </source>
</evidence>
<keyword evidence="4" id="KW-1185">Reference proteome</keyword>
<sequence>MENLTKIKEDRYKRAKERVEEIKGFYWNLGAFIVVIPLMATFNYWQNGWDNPWILWVVMGWGLGLIFHAMETFEWNLFLGKDWEQRKIKEFMDEDYRR</sequence>
<evidence type="ECO:0000313" key="3">
    <source>
        <dbReference type="EMBL" id="NER14136.1"/>
    </source>
</evidence>